<dbReference type="InterPro" id="IPR011057">
    <property type="entry name" value="Mss4-like_sf"/>
</dbReference>
<dbReference type="OrthoDB" id="30840at2759"/>
<dbReference type="InterPro" id="IPR000182">
    <property type="entry name" value="GNAT_dom"/>
</dbReference>
<evidence type="ECO:0000256" key="1">
    <source>
        <dbReference type="ARBA" id="ARBA00022448"/>
    </source>
</evidence>
<dbReference type="PANTHER" id="PTHR10908">
    <property type="entry name" value="SEROTONIN N-ACETYLTRANSFERASE"/>
    <property type="match status" value="1"/>
</dbReference>
<reference evidence="7 8" key="1">
    <citation type="journal article" date="2016" name="Mol. Biol. Evol.">
        <title>Comparative Genomics of Early-Diverging Mushroom-Forming Fungi Provides Insights into the Origins of Lignocellulose Decay Capabilities.</title>
        <authorList>
            <person name="Nagy L.G."/>
            <person name="Riley R."/>
            <person name="Tritt A."/>
            <person name="Adam C."/>
            <person name="Daum C."/>
            <person name="Floudas D."/>
            <person name="Sun H."/>
            <person name="Yadav J.S."/>
            <person name="Pangilinan J."/>
            <person name="Larsson K.H."/>
            <person name="Matsuura K."/>
            <person name="Barry K."/>
            <person name="Labutti K."/>
            <person name="Kuo R."/>
            <person name="Ohm R.A."/>
            <person name="Bhattacharya S.S."/>
            <person name="Shirouzu T."/>
            <person name="Yoshinaga Y."/>
            <person name="Martin F.M."/>
            <person name="Grigoriev I.V."/>
            <person name="Hibbett D.S."/>
        </authorList>
    </citation>
    <scope>NUCLEOTIDE SEQUENCE [LARGE SCALE GENOMIC DNA]</scope>
    <source>
        <strain evidence="7 8">93-53</strain>
    </source>
</reference>
<keyword evidence="8" id="KW-1185">Reference proteome</keyword>
<evidence type="ECO:0000313" key="8">
    <source>
        <dbReference type="Proteomes" id="UP000076871"/>
    </source>
</evidence>
<dbReference type="Gene3D" id="3.40.630.30">
    <property type="match status" value="1"/>
</dbReference>
<dbReference type="PANTHER" id="PTHR10908:SF0">
    <property type="entry name" value="SEROTONIN N-ACETYLTRANSFERASE"/>
    <property type="match status" value="1"/>
</dbReference>
<dbReference type="EMBL" id="KV427642">
    <property type="protein sequence ID" value="KZT03612.1"/>
    <property type="molecule type" value="Genomic_DNA"/>
</dbReference>
<gene>
    <name evidence="7" type="ORF">LAESUDRAFT_744505</name>
</gene>
<dbReference type="GO" id="GO:0005737">
    <property type="term" value="C:cytoplasm"/>
    <property type="evidence" value="ECO:0007669"/>
    <property type="project" value="TreeGrafter"/>
</dbReference>
<dbReference type="PROSITE" id="PS51186">
    <property type="entry name" value="GNAT"/>
    <property type="match status" value="1"/>
</dbReference>
<dbReference type="InterPro" id="IPR011323">
    <property type="entry name" value="Mss4/transl-control_tumour"/>
</dbReference>
<keyword evidence="2" id="KW-0344">Guanine-nucleotide releasing factor</keyword>
<dbReference type="AlphaFoldDB" id="A0A165CWT5"/>
<keyword evidence="3 7" id="KW-0808">Transferase</keyword>
<dbReference type="Pfam" id="PF00583">
    <property type="entry name" value="Acetyltransf_1"/>
    <property type="match status" value="1"/>
</dbReference>
<dbReference type="SUPFAM" id="SSF51316">
    <property type="entry name" value="Mss4-like"/>
    <property type="match status" value="1"/>
</dbReference>
<evidence type="ECO:0000256" key="5">
    <source>
        <dbReference type="ARBA" id="ARBA00023315"/>
    </source>
</evidence>
<sequence>MIPIFYDLVSASEVPRAHEIETAGYPADEAASLEAFRYRQANAPDLFLGAYLLDESGTGRTLVGYVCSTLSPDGSLSHDSMSKHVLGASSACIHSVCVAPEHRRKGVALGLLKEYLTRLENAVGEGSPYQRVLLITHEDLRGLYEKAGFEWLGRSAVVHGARPWFEMRRILSPSLSSVDLVQPPTIPAGLWEALQQSTNSRSRPIGLALTAFPNGVQDVVTDNGQGTLANNSDLLCPRAGCGSIILKKGVASLVERASVQLESPESAAHSPLASLPPPPETMNWWLVRPNAMAFENVGFSKAVVDEACPAADSAAASGKRLKLLSCADCDIGPLGWCEDGGSEFWLACSRVTYRQ</sequence>
<dbReference type="InterPro" id="IPR051635">
    <property type="entry name" value="SNAT-like"/>
</dbReference>
<keyword evidence="4" id="KW-0653">Protein transport</keyword>
<dbReference type="GO" id="GO:0007264">
    <property type="term" value="P:small GTPase-mediated signal transduction"/>
    <property type="evidence" value="ECO:0007669"/>
    <property type="project" value="InterPro"/>
</dbReference>
<dbReference type="Proteomes" id="UP000076871">
    <property type="component" value="Unassembled WGS sequence"/>
</dbReference>
<dbReference type="SUPFAM" id="SSF55729">
    <property type="entry name" value="Acyl-CoA N-acyltransferases (Nat)"/>
    <property type="match status" value="1"/>
</dbReference>
<dbReference type="RefSeq" id="XP_040761352.1">
    <property type="nucleotide sequence ID" value="XM_040911318.1"/>
</dbReference>
<dbReference type="PROSITE" id="PS51796">
    <property type="entry name" value="MSS4"/>
    <property type="match status" value="1"/>
</dbReference>
<dbReference type="GO" id="GO:0004059">
    <property type="term" value="F:aralkylamine N-acetyltransferase activity"/>
    <property type="evidence" value="ECO:0007669"/>
    <property type="project" value="TreeGrafter"/>
</dbReference>
<dbReference type="Pfam" id="PF04421">
    <property type="entry name" value="Mss4"/>
    <property type="match status" value="1"/>
</dbReference>
<dbReference type="STRING" id="1314785.A0A165CWT5"/>
<dbReference type="InterPro" id="IPR007515">
    <property type="entry name" value="Mss4"/>
</dbReference>
<keyword evidence="5 7" id="KW-0012">Acyltransferase</keyword>
<evidence type="ECO:0000256" key="2">
    <source>
        <dbReference type="ARBA" id="ARBA00022658"/>
    </source>
</evidence>
<evidence type="ECO:0000313" key="7">
    <source>
        <dbReference type="EMBL" id="KZT03612.1"/>
    </source>
</evidence>
<accession>A0A165CWT5</accession>
<dbReference type="InterPro" id="IPR016181">
    <property type="entry name" value="Acyl_CoA_acyltransferase"/>
</dbReference>
<keyword evidence="1" id="KW-0813">Transport</keyword>
<protein>
    <submittedName>
        <fullName evidence="7">Acyl-CoA N-acyltransferase</fullName>
    </submittedName>
</protein>
<evidence type="ECO:0000256" key="3">
    <source>
        <dbReference type="ARBA" id="ARBA00022679"/>
    </source>
</evidence>
<dbReference type="CDD" id="cd04301">
    <property type="entry name" value="NAT_SF"/>
    <property type="match status" value="1"/>
</dbReference>
<evidence type="ECO:0000256" key="4">
    <source>
        <dbReference type="ARBA" id="ARBA00022927"/>
    </source>
</evidence>
<dbReference type="Gene3D" id="2.170.150.10">
    <property type="entry name" value="Metal Binding Protein, Guanine Nucleotide Exchange Factor, Chain A"/>
    <property type="match status" value="1"/>
</dbReference>
<feature type="domain" description="N-acetyltransferase" evidence="6">
    <location>
        <begin position="4"/>
        <end position="172"/>
    </location>
</feature>
<dbReference type="InParanoid" id="A0A165CWT5"/>
<name>A0A165CWT5_9APHY</name>
<dbReference type="GeneID" id="63828346"/>
<evidence type="ECO:0000259" key="6">
    <source>
        <dbReference type="PROSITE" id="PS51186"/>
    </source>
</evidence>
<dbReference type="GO" id="GO:0015031">
    <property type="term" value="P:protein transport"/>
    <property type="evidence" value="ECO:0007669"/>
    <property type="project" value="UniProtKB-KW"/>
</dbReference>
<dbReference type="GO" id="GO:0005085">
    <property type="term" value="F:guanyl-nucleotide exchange factor activity"/>
    <property type="evidence" value="ECO:0007669"/>
    <property type="project" value="UniProtKB-KW"/>
</dbReference>
<organism evidence="7 8">
    <name type="scientific">Laetiporus sulphureus 93-53</name>
    <dbReference type="NCBI Taxonomy" id="1314785"/>
    <lineage>
        <taxon>Eukaryota</taxon>
        <taxon>Fungi</taxon>
        <taxon>Dikarya</taxon>
        <taxon>Basidiomycota</taxon>
        <taxon>Agaricomycotina</taxon>
        <taxon>Agaricomycetes</taxon>
        <taxon>Polyporales</taxon>
        <taxon>Laetiporus</taxon>
    </lineage>
</organism>
<proteinExistence type="predicted"/>